<dbReference type="InterPro" id="IPR015278">
    <property type="entry name" value="BglII-like"/>
</dbReference>
<name>X1JHS9_9ZZZZ</name>
<evidence type="ECO:0000313" key="1">
    <source>
        <dbReference type="EMBL" id="GAH81050.1"/>
    </source>
</evidence>
<proteinExistence type="predicted"/>
<dbReference type="SUPFAM" id="SSF52980">
    <property type="entry name" value="Restriction endonuclease-like"/>
    <property type="match status" value="1"/>
</dbReference>
<sequence length="58" mass="6546">LLFYSGRIINVGIEILPMKEMQKEMSSGIAYFEGEIYNILRHGRNNPPVPLLIMGIAP</sequence>
<gene>
    <name evidence="1" type="ORF">S03H2_61119</name>
</gene>
<dbReference type="InterPro" id="IPR011335">
    <property type="entry name" value="Restrct_endonuc-II-like"/>
</dbReference>
<accession>X1JHS9</accession>
<comment type="caution">
    <text evidence="1">The sequence shown here is derived from an EMBL/GenBank/DDBJ whole genome shotgun (WGS) entry which is preliminary data.</text>
</comment>
<dbReference type="GO" id="GO:0003677">
    <property type="term" value="F:DNA binding"/>
    <property type="evidence" value="ECO:0007669"/>
    <property type="project" value="InterPro"/>
</dbReference>
<dbReference type="InterPro" id="IPR011338">
    <property type="entry name" value="BamHI/BglII/BstY"/>
</dbReference>
<dbReference type="EMBL" id="BARU01039433">
    <property type="protein sequence ID" value="GAH81050.1"/>
    <property type="molecule type" value="Genomic_DNA"/>
</dbReference>
<feature type="non-terminal residue" evidence="1">
    <location>
        <position position="1"/>
    </location>
</feature>
<dbReference type="Gene3D" id="3.40.91.20">
    <property type="match status" value="1"/>
</dbReference>
<dbReference type="GO" id="GO:0009307">
    <property type="term" value="P:DNA restriction-modification system"/>
    <property type="evidence" value="ECO:0007669"/>
    <property type="project" value="InterPro"/>
</dbReference>
<dbReference type="GO" id="GO:0009036">
    <property type="term" value="F:type II site-specific deoxyribonuclease activity"/>
    <property type="evidence" value="ECO:0007669"/>
    <property type="project" value="InterPro"/>
</dbReference>
<dbReference type="Pfam" id="PF09195">
    <property type="entry name" value="Endonuc-BglII"/>
    <property type="match status" value="1"/>
</dbReference>
<reference evidence="1" key="1">
    <citation type="journal article" date="2014" name="Front. Microbiol.">
        <title>High frequency of phylogenetically diverse reductive dehalogenase-homologous genes in deep subseafloor sedimentary metagenomes.</title>
        <authorList>
            <person name="Kawai M."/>
            <person name="Futagami T."/>
            <person name="Toyoda A."/>
            <person name="Takaki Y."/>
            <person name="Nishi S."/>
            <person name="Hori S."/>
            <person name="Arai W."/>
            <person name="Tsubouchi T."/>
            <person name="Morono Y."/>
            <person name="Uchiyama I."/>
            <person name="Ito T."/>
            <person name="Fujiyama A."/>
            <person name="Inagaki F."/>
            <person name="Takami H."/>
        </authorList>
    </citation>
    <scope>NUCLEOTIDE SEQUENCE</scope>
    <source>
        <strain evidence="1">Expedition CK06-06</strain>
    </source>
</reference>
<protein>
    <submittedName>
        <fullName evidence="1">Uncharacterized protein</fullName>
    </submittedName>
</protein>
<dbReference type="AlphaFoldDB" id="X1JHS9"/>
<dbReference type="GO" id="GO:0000287">
    <property type="term" value="F:magnesium ion binding"/>
    <property type="evidence" value="ECO:0007669"/>
    <property type="project" value="InterPro"/>
</dbReference>
<organism evidence="1">
    <name type="scientific">marine sediment metagenome</name>
    <dbReference type="NCBI Taxonomy" id="412755"/>
    <lineage>
        <taxon>unclassified sequences</taxon>
        <taxon>metagenomes</taxon>
        <taxon>ecological metagenomes</taxon>
    </lineage>
</organism>